<dbReference type="EC" id="4.2.1.96" evidence="3"/>
<dbReference type="Pfam" id="PF01329">
    <property type="entry name" value="Pterin_4a"/>
    <property type="match status" value="1"/>
</dbReference>
<accession>A0A448ZEG9</accession>
<evidence type="ECO:0000256" key="3">
    <source>
        <dbReference type="ARBA" id="ARBA00013252"/>
    </source>
</evidence>
<evidence type="ECO:0000313" key="6">
    <source>
        <dbReference type="EMBL" id="VEU40444.1"/>
    </source>
</evidence>
<dbReference type="GO" id="GO:0008124">
    <property type="term" value="F:4-alpha-hydroxytetrahydrobiopterin dehydratase activity"/>
    <property type="evidence" value="ECO:0007669"/>
    <property type="project" value="UniProtKB-EC"/>
</dbReference>
<dbReference type="SUPFAM" id="SSF55248">
    <property type="entry name" value="PCD-like"/>
    <property type="match status" value="1"/>
</dbReference>
<dbReference type="PANTHER" id="PTHR12599">
    <property type="entry name" value="PTERIN-4-ALPHA-CARBINOLAMINE DEHYDRATASE"/>
    <property type="match status" value="1"/>
</dbReference>
<evidence type="ECO:0000256" key="4">
    <source>
        <dbReference type="ARBA" id="ARBA00023239"/>
    </source>
</evidence>
<gene>
    <name evidence="6" type="ORF">PSNMU_V1.4_AUG-EV-PASAV3_0073430</name>
</gene>
<dbReference type="OrthoDB" id="277398at2759"/>
<keyword evidence="4" id="KW-0456">Lyase</keyword>
<evidence type="ECO:0000256" key="1">
    <source>
        <dbReference type="ARBA" id="ARBA00001554"/>
    </source>
</evidence>
<evidence type="ECO:0000313" key="7">
    <source>
        <dbReference type="Proteomes" id="UP000291116"/>
    </source>
</evidence>
<name>A0A448ZEG9_9STRA</name>
<evidence type="ECO:0000256" key="5">
    <source>
        <dbReference type="ARBA" id="ARBA00030497"/>
    </source>
</evidence>
<dbReference type="Gene3D" id="3.30.1360.20">
    <property type="entry name" value="Transcriptional coactivator/pterin dehydratase"/>
    <property type="match status" value="1"/>
</dbReference>
<keyword evidence="7" id="KW-1185">Reference proteome</keyword>
<dbReference type="AlphaFoldDB" id="A0A448ZEG9"/>
<evidence type="ECO:0000256" key="2">
    <source>
        <dbReference type="ARBA" id="ARBA00006472"/>
    </source>
</evidence>
<dbReference type="InterPro" id="IPR036428">
    <property type="entry name" value="PCD_sf"/>
</dbReference>
<proteinExistence type="inferred from homology"/>
<comment type="similarity">
    <text evidence="2">Belongs to the pterin-4-alpha-carbinolamine dehydratase family.</text>
</comment>
<sequence length="147" mass="16360">MSLHASSSSKCVPCSGLDESAKLSAEEAQVELSSLPHPSSLWSLKESQEGILSLSRKFTARNFKVALDAINEIGAIAEKENHHPDLHLTNYRDVEVVIYTHKVNGLTQNDFVLAAKINRKVTIDYSPKWLRENPDAVSTSRKKEESE</sequence>
<reference evidence="6 7" key="1">
    <citation type="submission" date="2019-01" db="EMBL/GenBank/DDBJ databases">
        <authorList>
            <person name="Ferrante I. M."/>
        </authorList>
    </citation>
    <scope>NUCLEOTIDE SEQUENCE [LARGE SCALE GENOMIC DNA]</scope>
    <source>
        <strain evidence="6 7">B856</strain>
    </source>
</reference>
<organism evidence="6 7">
    <name type="scientific">Pseudo-nitzschia multistriata</name>
    <dbReference type="NCBI Taxonomy" id="183589"/>
    <lineage>
        <taxon>Eukaryota</taxon>
        <taxon>Sar</taxon>
        <taxon>Stramenopiles</taxon>
        <taxon>Ochrophyta</taxon>
        <taxon>Bacillariophyta</taxon>
        <taxon>Bacillariophyceae</taxon>
        <taxon>Bacillariophycidae</taxon>
        <taxon>Bacillariales</taxon>
        <taxon>Bacillariaceae</taxon>
        <taxon>Pseudo-nitzschia</taxon>
    </lineage>
</organism>
<comment type="catalytic activity">
    <reaction evidence="1">
        <text>(4aS,6R)-4a-hydroxy-L-erythro-5,6,7,8-tetrahydrobiopterin = (6R)-L-erythro-6,7-dihydrobiopterin + H2O</text>
        <dbReference type="Rhea" id="RHEA:11920"/>
        <dbReference type="ChEBI" id="CHEBI:15377"/>
        <dbReference type="ChEBI" id="CHEBI:15642"/>
        <dbReference type="ChEBI" id="CHEBI:43120"/>
        <dbReference type="EC" id="4.2.1.96"/>
    </reaction>
</comment>
<dbReference type="EMBL" id="CAACVS010000280">
    <property type="protein sequence ID" value="VEU40444.1"/>
    <property type="molecule type" value="Genomic_DNA"/>
</dbReference>
<dbReference type="Proteomes" id="UP000291116">
    <property type="component" value="Unassembled WGS sequence"/>
</dbReference>
<dbReference type="InterPro" id="IPR001533">
    <property type="entry name" value="Pterin_deHydtase"/>
</dbReference>
<dbReference type="GO" id="GO:0006729">
    <property type="term" value="P:tetrahydrobiopterin biosynthetic process"/>
    <property type="evidence" value="ECO:0007669"/>
    <property type="project" value="InterPro"/>
</dbReference>
<protein>
    <recommendedName>
        <fullName evidence="3">4a-hydroxytetrahydrobiopterin dehydratase</fullName>
        <ecNumber evidence="3">4.2.1.96</ecNumber>
    </recommendedName>
    <alternativeName>
        <fullName evidence="5">4-alpha-hydroxy-tetrahydropterin dehydratase</fullName>
    </alternativeName>
</protein>
<dbReference type="PANTHER" id="PTHR12599:SF0">
    <property type="entry name" value="PTERIN-4-ALPHA-CARBINOLAMINE DEHYDRATASE"/>
    <property type="match status" value="1"/>
</dbReference>